<evidence type="ECO:0000256" key="1">
    <source>
        <dbReference type="ARBA" id="ARBA00010007"/>
    </source>
</evidence>
<feature type="domain" description="GST C-terminal" evidence="3">
    <location>
        <begin position="88"/>
        <end position="215"/>
    </location>
</feature>
<dbReference type="GO" id="GO:0016034">
    <property type="term" value="F:maleylacetoacetate isomerase activity"/>
    <property type="evidence" value="ECO:0007669"/>
    <property type="project" value="TreeGrafter"/>
</dbReference>
<dbReference type="Pfam" id="PF13417">
    <property type="entry name" value="GST_N_3"/>
    <property type="match status" value="1"/>
</dbReference>
<dbReference type="InterPro" id="IPR005955">
    <property type="entry name" value="GST_Zeta"/>
</dbReference>
<accession>A0A7W9ZJY9</accession>
<dbReference type="PANTHER" id="PTHR42673">
    <property type="entry name" value="MALEYLACETOACETATE ISOMERASE"/>
    <property type="match status" value="1"/>
</dbReference>
<dbReference type="PROSITE" id="PS50405">
    <property type="entry name" value="GST_CTER"/>
    <property type="match status" value="1"/>
</dbReference>
<dbReference type="FunFam" id="1.20.1050.10:FF:000017">
    <property type="entry name" value="Maleylacetoacetate isomerase"/>
    <property type="match status" value="1"/>
</dbReference>
<comment type="caution">
    <text evidence="4">The sequence shown here is derived from an EMBL/GenBank/DDBJ whole genome shotgun (WGS) entry which is preliminary data.</text>
</comment>
<dbReference type="CDD" id="cd03191">
    <property type="entry name" value="GST_C_Zeta"/>
    <property type="match status" value="1"/>
</dbReference>
<dbReference type="InterPro" id="IPR034330">
    <property type="entry name" value="GST_Zeta_C"/>
</dbReference>
<sequence length="215" mass="23595">MKLYGYFRSSTSYRVRIALNLKGLPYEQVPVHLVKDGGQHLTEAYRAINPAAAVPSLVLADGTVLTQSLAICDYLDDVCPQPPLLPSDPLGRARVRAFAQGIACDIHPVDNLRVLKYLGGPLGHDEETRTIWYRHWVTEGFRALEAMVAGNPSTGRYVHGDVPTLADVCLVPQMYNARRFNVDLTPYPTLCRLDQAARAIPAFAAAAPEQQPDAA</sequence>
<dbReference type="InterPro" id="IPR010987">
    <property type="entry name" value="Glutathione-S-Trfase_C-like"/>
</dbReference>
<evidence type="ECO:0000313" key="4">
    <source>
        <dbReference type="EMBL" id="MBB6211917.1"/>
    </source>
</evidence>
<keyword evidence="5" id="KW-1185">Reference proteome</keyword>
<dbReference type="InterPro" id="IPR004045">
    <property type="entry name" value="Glutathione_S-Trfase_N"/>
</dbReference>
<dbReference type="PROSITE" id="PS50404">
    <property type="entry name" value="GST_NTER"/>
    <property type="match status" value="1"/>
</dbReference>
<keyword evidence="4" id="KW-0413">Isomerase</keyword>
<dbReference type="SUPFAM" id="SSF47616">
    <property type="entry name" value="GST C-terminal domain-like"/>
    <property type="match status" value="1"/>
</dbReference>
<evidence type="ECO:0000259" key="3">
    <source>
        <dbReference type="PROSITE" id="PS50405"/>
    </source>
</evidence>
<dbReference type="EMBL" id="JACIIX010000015">
    <property type="protein sequence ID" value="MBB6211917.1"/>
    <property type="molecule type" value="Genomic_DNA"/>
</dbReference>
<dbReference type="Proteomes" id="UP000544872">
    <property type="component" value="Unassembled WGS sequence"/>
</dbReference>
<dbReference type="GO" id="GO:0004364">
    <property type="term" value="F:glutathione transferase activity"/>
    <property type="evidence" value="ECO:0007669"/>
    <property type="project" value="TreeGrafter"/>
</dbReference>
<dbReference type="CDD" id="cd03042">
    <property type="entry name" value="GST_N_Zeta"/>
    <property type="match status" value="1"/>
</dbReference>
<dbReference type="NCBIfam" id="TIGR01262">
    <property type="entry name" value="maiA"/>
    <property type="match status" value="1"/>
</dbReference>
<dbReference type="Gene3D" id="1.20.1050.10">
    <property type="match status" value="1"/>
</dbReference>
<dbReference type="RefSeq" id="WP_184265115.1">
    <property type="nucleotide sequence ID" value="NZ_JACIIX010000015.1"/>
</dbReference>
<protein>
    <submittedName>
        <fullName evidence="4">Maleylacetoacetate isomerase</fullName>
    </submittedName>
</protein>
<dbReference type="InterPro" id="IPR034333">
    <property type="entry name" value="GST_Zeta_N"/>
</dbReference>
<dbReference type="GO" id="GO:0006559">
    <property type="term" value="P:L-phenylalanine catabolic process"/>
    <property type="evidence" value="ECO:0007669"/>
    <property type="project" value="TreeGrafter"/>
</dbReference>
<dbReference type="InterPro" id="IPR040079">
    <property type="entry name" value="Glutathione_S-Trfase"/>
</dbReference>
<proteinExistence type="inferred from homology"/>
<dbReference type="Gene3D" id="3.40.30.10">
    <property type="entry name" value="Glutaredoxin"/>
    <property type="match status" value="1"/>
</dbReference>
<evidence type="ECO:0000313" key="5">
    <source>
        <dbReference type="Proteomes" id="UP000544872"/>
    </source>
</evidence>
<organism evidence="4 5">
    <name type="scientific">Novispirillum itersonii</name>
    <name type="common">Aquaspirillum itersonii</name>
    <dbReference type="NCBI Taxonomy" id="189"/>
    <lineage>
        <taxon>Bacteria</taxon>
        <taxon>Pseudomonadati</taxon>
        <taxon>Pseudomonadota</taxon>
        <taxon>Alphaproteobacteria</taxon>
        <taxon>Rhodospirillales</taxon>
        <taxon>Novispirillaceae</taxon>
        <taxon>Novispirillum</taxon>
    </lineage>
</organism>
<dbReference type="GO" id="GO:0006749">
    <property type="term" value="P:glutathione metabolic process"/>
    <property type="evidence" value="ECO:0007669"/>
    <property type="project" value="TreeGrafter"/>
</dbReference>
<dbReference type="InterPro" id="IPR036249">
    <property type="entry name" value="Thioredoxin-like_sf"/>
</dbReference>
<dbReference type="GO" id="GO:0005737">
    <property type="term" value="C:cytoplasm"/>
    <property type="evidence" value="ECO:0007669"/>
    <property type="project" value="InterPro"/>
</dbReference>
<dbReference type="PANTHER" id="PTHR42673:SF21">
    <property type="entry name" value="GLUTATHIONE S-TRANSFERASE YFCF"/>
    <property type="match status" value="1"/>
</dbReference>
<dbReference type="SFLD" id="SFLDS00019">
    <property type="entry name" value="Glutathione_Transferase_(cytos"/>
    <property type="match status" value="1"/>
</dbReference>
<dbReference type="SUPFAM" id="SSF52833">
    <property type="entry name" value="Thioredoxin-like"/>
    <property type="match status" value="1"/>
</dbReference>
<evidence type="ECO:0000259" key="2">
    <source>
        <dbReference type="PROSITE" id="PS50404"/>
    </source>
</evidence>
<dbReference type="InterPro" id="IPR036282">
    <property type="entry name" value="Glutathione-S-Trfase_C_sf"/>
</dbReference>
<dbReference type="AlphaFoldDB" id="A0A7W9ZJY9"/>
<feature type="domain" description="GST N-terminal" evidence="2">
    <location>
        <begin position="1"/>
        <end position="83"/>
    </location>
</feature>
<gene>
    <name evidence="4" type="ORF">FHS48_003363</name>
</gene>
<name>A0A7W9ZJY9_NOVIT</name>
<comment type="similarity">
    <text evidence="1">Belongs to the GST superfamily. Zeta family.</text>
</comment>
<reference evidence="4 5" key="1">
    <citation type="submission" date="2020-08" db="EMBL/GenBank/DDBJ databases">
        <title>Genomic Encyclopedia of Type Strains, Phase IV (KMG-IV): sequencing the most valuable type-strain genomes for metagenomic binning, comparative biology and taxonomic classification.</title>
        <authorList>
            <person name="Goeker M."/>
        </authorList>
    </citation>
    <scope>NUCLEOTIDE SEQUENCE [LARGE SCALE GENOMIC DNA]</scope>
    <source>
        <strain evidence="4 5">DSM 11590</strain>
    </source>
</reference>
<dbReference type="SFLD" id="SFLDG00358">
    <property type="entry name" value="Main_(cytGST)"/>
    <property type="match status" value="1"/>
</dbReference>